<evidence type="ECO:0008006" key="3">
    <source>
        <dbReference type="Google" id="ProtNLM"/>
    </source>
</evidence>
<reference evidence="1 2" key="1">
    <citation type="submission" date="2018-10" db="EMBL/GenBank/DDBJ databases">
        <title>Isolation from soil.</title>
        <authorList>
            <person name="Hu J."/>
        </authorList>
    </citation>
    <scope>NUCLEOTIDE SEQUENCE [LARGE SCALE GENOMIC DNA]</scope>
    <source>
        <strain evidence="1 2">NEAU-Ht49</strain>
    </source>
</reference>
<gene>
    <name evidence="1" type="ORF">EBO15_36645</name>
</gene>
<accession>A0A3M2LI20</accession>
<organism evidence="1 2">
    <name type="scientific">Actinomadura harenae</name>
    <dbReference type="NCBI Taxonomy" id="2483351"/>
    <lineage>
        <taxon>Bacteria</taxon>
        <taxon>Bacillati</taxon>
        <taxon>Actinomycetota</taxon>
        <taxon>Actinomycetes</taxon>
        <taxon>Streptosporangiales</taxon>
        <taxon>Thermomonosporaceae</taxon>
        <taxon>Actinomadura</taxon>
    </lineage>
</organism>
<comment type="caution">
    <text evidence="1">The sequence shown here is derived from an EMBL/GenBank/DDBJ whole genome shotgun (WGS) entry which is preliminary data.</text>
</comment>
<dbReference type="RefSeq" id="WP_122199064.1">
    <property type="nucleotide sequence ID" value="NZ_JBHSKC010000015.1"/>
</dbReference>
<sequence length="60" mass="6780">MESVWSLLKRSMVNFLTTDLDHLAHMIKHRLKVIQHHPDVIDGCLTITGLTLTTTPANTN</sequence>
<dbReference type="EMBL" id="RFFG01000115">
    <property type="protein sequence ID" value="RMI37132.1"/>
    <property type="molecule type" value="Genomic_DNA"/>
</dbReference>
<keyword evidence="2" id="KW-1185">Reference proteome</keyword>
<name>A0A3M2LI20_9ACTN</name>
<evidence type="ECO:0000313" key="2">
    <source>
        <dbReference type="Proteomes" id="UP000282674"/>
    </source>
</evidence>
<dbReference type="Proteomes" id="UP000282674">
    <property type="component" value="Unassembled WGS sequence"/>
</dbReference>
<protein>
    <recommendedName>
        <fullName evidence="3">Transposase</fullName>
    </recommendedName>
</protein>
<dbReference type="OrthoDB" id="341531at2"/>
<evidence type="ECO:0000313" key="1">
    <source>
        <dbReference type="EMBL" id="RMI37132.1"/>
    </source>
</evidence>
<proteinExistence type="predicted"/>
<dbReference type="AlphaFoldDB" id="A0A3M2LI20"/>